<reference evidence="1" key="1">
    <citation type="journal article" date="2014" name="Int. J. Syst. Evol. Microbiol.">
        <title>Complete genome sequence of Corynebacterium casei LMG S-19264T (=DSM 44701T), isolated from a smear-ripened cheese.</title>
        <authorList>
            <consortium name="US DOE Joint Genome Institute (JGI-PGF)"/>
            <person name="Walter F."/>
            <person name="Albersmeier A."/>
            <person name="Kalinowski J."/>
            <person name="Ruckert C."/>
        </authorList>
    </citation>
    <scope>NUCLEOTIDE SEQUENCE</scope>
    <source>
        <strain evidence="1">CGMCC 1.15290</strain>
    </source>
</reference>
<evidence type="ECO:0000313" key="1">
    <source>
        <dbReference type="EMBL" id="GGH56979.1"/>
    </source>
</evidence>
<dbReference type="Proteomes" id="UP000627292">
    <property type="component" value="Unassembled WGS sequence"/>
</dbReference>
<protein>
    <submittedName>
        <fullName evidence="1">Uncharacterized protein</fullName>
    </submittedName>
</protein>
<proteinExistence type="predicted"/>
<organism evidence="1 2">
    <name type="scientific">Filimonas zeae</name>
    <dbReference type="NCBI Taxonomy" id="1737353"/>
    <lineage>
        <taxon>Bacteria</taxon>
        <taxon>Pseudomonadati</taxon>
        <taxon>Bacteroidota</taxon>
        <taxon>Chitinophagia</taxon>
        <taxon>Chitinophagales</taxon>
        <taxon>Chitinophagaceae</taxon>
        <taxon>Filimonas</taxon>
    </lineage>
</organism>
<reference evidence="1" key="2">
    <citation type="submission" date="2020-09" db="EMBL/GenBank/DDBJ databases">
        <authorList>
            <person name="Sun Q."/>
            <person name="Zhou Y."/>
        </authorList>
    </citation>
    <scope>NUCLEOTIDE SEQUENCE</scope>
    <source>
        <strain evidence="1">CGMCC 1.15290</strain>
    </source>
</reference>
<gene>
    <name evidence="1" type="ORF">GCM10011379_01160</name>
</gene>
<keyword evidence="2" id="KW-1185">Reference proteome</keyword>
<evidence type="ECO:0000313" key="2">
    <source>
        <dbReference type="Proteomes" id="UP000627292"/>
    </source>
</evidence>
<accession>A0A917ILD3</accession>
<dbReference type="AlphaFoldDB" id="A0A917ILD3"/>
<comment type="caution">
    <text evidence="1">The sequence shown here is derived from an EMBL/GenBank/DDBJ whole genome shotgun (WGS) entry which is preliminary data.</text>
</comment>
<name>A0A917ILD3_9BACT</name>
<sequence length="91" mass="10355">MVWVKYYAMIMIVGISPYRIINKQLHNKQAGSIGQKASEYPPAFGIDWHVDDAEGVHLEGELFGFRVLIVEEGDENWVERVLQLPDAKALI</sequence>
<dbReference type="EMBL" id="BMIB01000001">
    <property type="protein sequence ID" value="GGH56979.1"/>
    <property type="molecule type" value="Genomic_DNA"/>
</dbReference>